<dbReference type="Proteomes" id="UP001524587">
    <property type="component" value="Unassembled WGS sequence"/>
</dbReference>
<dbReference type="PANTHER" id="PTHR43580:SF2">
    <property type="entry name" value="CYTOKINE-LIKE NUCLEAR FACTOR N-PAC"/>
    <property type="match status" value="1"/>
</dbReference>
<dbReference type="PANTHER" id="PTHR43580">
    <property type="entry name" value="OXIDOREDUCTASE GLYR1-RELATED"/>
    <property type="match status" value="1"/>
</dbReference>
<feature type="domain" description="6-phosphogluconate dehydrogenase NADP-binding" evidence="3">
    <location>
        <begin position="2"/>
        <end position="159"/>
    </location>
</feature>
<keyword evidence="6" id="KW-1185">Reference proteome</keyword>
<accession>A0ABT1W4S3</accession>
<evidence type="ECO:0000313" key="6">
    <source>
        <dbReference type="Proteomes" id="UP001524587"/>
    </source>
</evidence>
<dbReference type="InterPro" id="IPR006115">
    <property type="entry name" value="6PGDH_NADP-bd"/>
</dbReference>
<keyword evidence="1" id="KW-0560">Oxidoreductase</keyword>
<dbReference type="Gene3D" id="3.40.50.720">
    <property type="entry name" value="NAD(P)-binding Rossmann-like Domain"/>
    <property type="match status" value="1"/>
</dbReference>
<dbReference type="InterPro" id="IPR036291">
    <property type="entry name" value="NAD(P)-bd_dom_sf"/>
</dbReference>
<proteinExistence type="predicted"/>
<dbReference type="SUPFAM" id="SSF51735">
    <property type="entry name" value="NAD(P)-binding Rossmann-fold domains"/>
    <property type="match status" value="1"/>
</dbReference>
<dbReference type="InterPro" id="IPR015815">
    <property type="entry name" value="HIBADH-related"/>
</dbReference>
<evidence type="ECO:0000259" key="4">
    <source>
        <dbReference type="Pfam" id="PF14833"/>
    </source>
</evidence>
<keyword evidence="2" id="KW-0520">NAD</keyword>
<feature type="domain" description="3-hydroxyisobutyrate dehydrogenase-like NAD-binding" evidence="4">
    <location>
        <begin position="167"/>
        <end position="281"/>
    </location>
</feature>
<dbReference type="Gene3D" id="1.10.1040.10">
    <property type="entry name" value="N-(1-d-carboxylethyl)-l-norvaline Dehydrogenase, domain 2"/>
    <property type="match status" value="1"/>
</dbReference>
<dbReference type="InterPro" id="IPR013328">
    <property type="entry name" value="6PGD_dom2"/>
</dbReference>
<organism evidence="5 6">
    <name type="scientific">Endosaccharibacter trunci</name>
    <dbReference type="NCBI Taxonomy" id="2812733"/>
    <lineage>
        <taxon>Bacteria</taxon>
        <taxon>Pseudomonadati</taxon>
        <taxon>Pseudomonadota</taxon>
        <taxon>Alphaproteobacteria</taxon>
        <taxon>Acetobacterales</taxon>
        <taxon>Acetobacteraceae</taxon>
        <taxon>Endosaccharibacter</taxon>
    </lineage>
</organism>
<sequence length="295" mass="30793">MRIGFVGLGAMGQAMALRLLDRGHELVVHNRTRARAEPLLAAGARFAGTPAEAASDTEVVFSMVADDAALEAIVTGEAGIAAGLPSGGLHVSSSTVSVRLTRDLAALHESLGRRFLSAPVLGRPPAARDGTLFVLTAGSETAKASAAPILADLGQRVFPLGDDPTAAALLKLSLNFLIFSTIEQMGEVFALNEKNGTPPKAVFDVLVNSFFGAPVHRNYGRLMVERSFENPGAPLSLAAKDTRLLLEAGEALNVALPMGSLVRDRLLASMARGDESLDFASLSDRAREDAGLPTG</sequence>
<evidence type="ECO:0000256" key="1">
    <source>
        <dbReference type="ARBA" id="ARBA00023002"/>
    </source>
</evidence>
<dbReference type="InterPro" id="IPR029154">
    <property type="entry name" value="HIBADH-like_NADP-bd"/>
</dbReference>
<dbReference type="Pfam" id="PF14833">
    <property type="entry name" value="NAD_binding_11"/>
    <property type="match status" value="1"/>
</dbReference>
<evidence type="ECO:0000259" key="3">
    <source>
        <dbReference type="Pfam" id="PF03446"/>
    </source>
</evidence>
<comment type="caution">
    <text evidence="5">The sequence shown here is derived from an EMBL/GenBank/DDBJ whole genome shotgun (WGS) entry which is preliminary data.</text>
</comment>
<dbReference type="Pfam" id="PF03446">
    <property type="entry name" value="NAD_binding_2"/>
    <property type="match status" value="1"/>
</dbReference>
<protein>
    <submittedName>
        <fullName evidence="5">NAD(P)-dependent oxidoreductase</fullName>
    </submittedName>
</protein>
<dbReference type="InterPro" id="IPR051265">
    <property type="entry name" value="HIBADH-related_NP60_sf"/>
</dbReference>
<dbReference type="PROSITE" id="PS00895">
    <property type="entry name" value="3_HYDROXYISOBUT_DH"/>
    <property type="match status" value="1"/>
</dbReference>
<evidence type="ECO:0000313" key="5">
    <source>
        <dbReference type="EMBL" id="MCQ8277748.1"/>
    </source>
</evidence>
<reference evidence="5 6" key="1">
    <citation type="submission" date="2022-06" db="EMBL/GenBank/DDBJ databases">
        <title>Endosaccharibacter gen. nov., sp. nov., endophytic bacteria isolated from sugarcane.</title>
        <authorList>
            <person name="Pitiwittayakul N."/>
            <person name="Yukphan P."/>
            <person name="Charoenyingcharoen P."/>
            <person name="Tanasupawat S."/>
        </authorList>
    </citation>
    <scope>NUCLEOTIDE SEQUENCE [LARGE SCALE GENOMIC DNA]</scope>
    <source>
        <strain evidence="5 6">KSS8</strain>
    </source>
</reference>
<dbReference type="PIRSF" id="PIRSF000103">
    <property type="entry name" value="HIBADH"/>
    <property type="match status" value="1"/>
</dbReference>
<name>A0ABT1W4S3_9PROT</name>
<evidence type="ECO:0000256" key="2">
    <source>
        <dbReference type="ARBA" id="ARBA00023027"/>
    </source>
</evidence>
<dbReference type="EMBL" id="JAMSKV010000003">
    <property type="protein sequence ID" value="MCQ8277748.1"/>
    <property type="molecule type" value="Genomic_DNA"/>
</dbReference>
<dbReference type="InterPro" id="IPR002204">
    <property type="entry name" value="3-OH-isobutyrate_DH-rel_CS"/>
</dbReference>
<dbReference type="RefSeq" id="WP_422863201.1">
    <property type="nucleotide sequence ID" value="NZ_JAMSKV010000003.1"/>
</dbReference>
<dbReference type="SUPFAM" id="SSF48179">
    <property type="entry name" value="6-phosphogluconate dehydrogenase C-terminal domain-like"/>
    <property type="match status" value="1"/>
</dbReference>
<gene>
    <name evidence="5" type="ORF">NFI95_04720</name>
</gene>
<dbReference type="InterPro" id="IPR008927">
    <property type="entry name" value="6-PGluconate_DH-like_C_sf"/>
</dbReference>